<accession>A0A5C3NX72</accession>
<organism evidence="1 2">
    <name type="scientific">Polyporus arcularius HHB13444</name>
    <dbReference type="NCBI Taxonomy" id="1314778"/>
    <lineage>
        <taxon>Eukaryota</taxon>
        <taxon>Fungi</taxon>
        <taxon>Dikarya</taxon>
        <taxon>Basidiomycota</taxon>
        <taxon>Agaricomycotina</taxon>
        <taxon>Agaricomycetes</taxon>
        <taxon>Polyporales</taxon>
        <taxon>Polyporaceae</taxon>
        <taxon>Polyporus</taxon>
    </lineage>
</organism>
<dbReference type="GO" id="GO:0007166">
    <property type="term" value="P:cell surface receptor signaling pathway"/>
    <property type="evidence" value="ECO:0007669"/>
    <property type="project" value="InterPro"/>
</dbReference>
<keyword evidence="2" id="KW-1185">Reference proteome</keyword>
<dbReference type="STRING" id="1314778.A0A5C3NX72"/>
<reference evidence="1 2" key="1">
    <citation type="journal article" date="2019" name="Nat. Ecol. Evol.">
        <title>Megaphylogeny resolves global patterns of mushroom evolution.</title>
        <authorList>
            <person name="Varga T."/>
            <person name="Krizsan K."/>
            <person name="Foldi C."/>
            <person name="Dima B."/>
            <person name="Sanchez-Garcia M."/>
            <person name="Sanchez-Ramirez S."/>
            <person name="Szollosi G.J."/>
            <person name="Szarkandi J.G."/>
            <person name="Papp V."/>
            <person name="Albert L."/>
            <person name="Andreopoulos W."/>
            <person name="Angelini C."/>
            <person name="Antonin V."/>
            <person name="Barry K.W."/>
            <person name="Bougher N.L."/>
            <person name="Buchanan P."/>
            <person name="Buyck B."/>
            <person name="Bense V."/>
            <person name="Catcheside P."/>
            <person name="Chovatia M."/>
            <person name="Cooper J."/>
            <person name="Damon W."/>
            <person name="Desjardin D."/>
            <person name="Finy P."/>
            <person name="Geml J."/>
            <person name="Haridas S."/>
            <person name="Hughes K."/>
            <person name="Justo A."/>
            <person name="Karasinski D."/>
            <person name="Kautmanova I."/>
            <person name="Kiss B."/>
            <person name="Kocsube S."/>
            <person name="Kotiranta H."/>
            <person name="LaButti K.M."/>
            <person name="Lechner B.E."/>
            <person name="Liimatainen K."/>
            <person name="Lipzen A."/>
            <person name="Lukacs Z."/>
            <person name="Mihaltcheva S."/>
            <person name="Morgado L.N."/>
            <person name="Niskanen T."/>
            <person name="Noordeloos M.E."/>
            <person name="Ohm R.A."/>
            <person name="Ortiz-Santana B."/>
            <person name="Ovrebo C."/>
            <person name="Racz N."/>
            <person name="Riley R."/>
            <person name="Savchenko A."/>
            <person name="Shiryaev A."/>
            <person name="Soop K."/>
            <person name="Spirin V."/>
            <person name="Szebenyi C."/>
            <person name="Tomsovsky M."/>
            <person name="Tulloss R.E."/>
            <person name="Uehling J."/>
            <person name="Grigoriev I.V."/>
            <person name="Vagvolgyi C."/>
            <person name="Papp T."/>
            <person name="Martin F.M."/>
            <person name="Miettinen O."/>
            <person name="Hibbett D.S."/>
            <person name="Nagy L.G."/>
        </authorList>
    </citation>
    <scope>NUCLEOTIDE SEQUENCE [LARGE SCALE GENOMIC DNA]</scope>
    <source>
        <strain evidence="1 2">HHB13444</strain>
    </source>
</reference>
<dbReference type="InterPro" id="IPR059179">
    <property type="entry name" value="MLKL-like_MCAfunc"/>
</dbReference>
<dbReference type="Gene3D" id="1.20.930.20">
    <property type="entry name" value="Adaptor protein Cbl, N-terminal domain"/>
    <property type="match status" value="1"/>
</dbReference>
<protein>
    <submittedName>
        <fullName evidence="1">Uncharacterized protein</fullName>
    </submittedName>
</protein>
<evidence type="ECO:0000313" key="1">
    <source>
        <dbReference type="EMBL" id="TFK80630.1"/>
    </source>
</evidence>
<dbReference type="Proteomes" id="UP000308197">
    <property type="component" value="Unassembled WGS sequence"/>
</dbReference>
<dbReference type="AlphaFoldDB" id="A0A5C3NX72"/>
<evidence type="ECO:0000313" key="2">
    <source>
        <dbReference type="Proteomes" id="UP000308197"/>
    </source>
</evidence>
<dbReference type="CDD" id="cd21037">
    <property type="entry name" value="MLKL_NTD"/>
    <property type="match status" value="1"/>
</dbReference>
<dbReference type="EMBL" id="ML211736">
    <property type="protein sequence ID" value="TFK80630.1"/>
    <property type="molecule type" value="Genomic_DNA"/>
</dbReference>
<gene>
    <name evidence="1" type="ORF">K466DRAFT_503588</name>
</gene>
<name>A0A5C3NX72_9APHY</name>
<proteinExistence type="predicted"/>
<dbReference type="InterPro" id="IPR036537">
    <property type="entry name" value="Adaptor_Cbl_N_dom_sf"/>
</dbReference>
<dbReference type="InParanoid" id="A0A5C3NX72"/>
<sequence>MSTTRRSRRFATGDVLANIICTLEVLQATSNVAINVPFLNVICGSVLGLARAVEASGDKERFVRLARRAAELSLHIEESVESDPHAIGEALQSSLTQLHGLLSRIRSDVEKELRRTSLDRFFHRASIATILDNHIDALDSAWRAFDTACLIALRTKMERQATYDDRSQGSGTAVPWLCERSDSQSQTRYVVSIPCLLPLTDLQADQADYNTLVTYYPNVYVLPWRDLGPLIHLEPRHHPYVAQVLGYSHPSLSERFYVMDTGMGTVSDFPTPALTACRSDASHASVSRQGHVEPSNPLVATCKCSCCISQLMSETDHQIDR</sequence>